<dbReference type="NCBIfam" id="TIGR01863">
    <property type="entry name" value="cas_Csd1"/>
    <property type="match status" value="1"/>
</dbReference>
<dbReference type="EMBL" id="FOIM01000015">
    <property type="protein sequence ID" value="SET81317.1"/>
    <property type="molecule type" value="Genomic_DNA"/>
</dbReference>
<dbReference type="Proteomes" id="UP000198508">
    <property type="component" value="Unassembled WGS sequence"/>
</dbReference>
<dbReference type="InterPro" id="IPR010144">
    <property type="entry name" value="CRISPR-assoc_prot_Csd1-typ"/>
</dbReference>
<name>A0A1I0HBZ8_9FIRM</name>
<accession>A0A1I0HBZ8</accession>
<keyword evidence="2" id="KW-1185">Reference proteome</keyword>
<proteinExistence type="predicted"/>
<evidence type="ECO:0000313" key="2">
    <source>
        <dbReference type="Proteomes" id="UP000198508"/>
    </source>
</evidence>
<sequence length="660" mass="76315">MNWVNELCDLYDKNQEHAGEMTYFTRETKDGPVEIPLVLLPISHTTVLAQITVTIDHEGNFLRAEPEAGNDRLTIIPVTDKSASRTAGTEPHPLCDNLKYLAGDYMNYYGGKEGKEKDFSQNYEKYIESLRQWCESEFCHEKARAVYQYLRKGCLIRDLAAAGVIKLDENGKMAEKEKIQSIPQTDAFVRFRIERPEALDEQVLADQTGRSFFECWKDKTLQTSFIEYYRSISTERGISYLSGNVEAPSFLQPKKIRNEGDGAKLISSNDEHNFTYRGRFADKSEAFLIGYKDSQKAHNALKWIIRKQGFNWDSFCAVIWESGMNPMPDPRMDTEAIYTEYEGWGEEEAEEVPVYGGTNAAEAMKFSAALRGYGKFLGASSRTVLMAFDSATPGRLSLTEYQQYRSSNYLDNIQYWHESCAWRHEKYKNGRKTAFEGMVGVGDIAEVLYGTEQNGRLTLSGKTKMYGEVFKRLFPCISQRQPVPHDMVRLAVQKASSPVTYKEWYNWERVLAVACSLVKKQRMDHNLKEVWNVALDKNCNDRNYLYGRLLAVADRVEYRTYDKDDRRETNAQRYMAIFAQRPMHTWKVLEEKLQPYWVRLKPGERIVYKKLIEEINDKFTVESYEKDESLNGLYLLGFHSQALDLRQKPESETAQGEKEE</sequence>
<dbReference type="Pfam" id="PF09709">
    <property type="entry name" value="Cas_Csd1"/>
    <property type="match status" value="1"/>
</dbReference>
<evidence type="ECO:0000313" key="1">
    <source>
        <dbReference type="EMBL" id="SET81317.1"/>
    </source>
</evidence>
<gene>
    <name evidence="1" type="ORF">SAMN05216313_11574</name>
</gene>
<dbReference type="RefSeq" id="WP_092365221.1">
    <property type="nucleotide sequence ID" value="NZ_FOIM01000015.1"/>
</dbReference>
<reference evidence="2" key="1">
    <citation type="submission" date="2016-10" db="EMBL/GenBank/DDBJ databases">
        <authorList>
            <person name="Varghese N."/>
            <person name="Submissions S."/>
        </authorList>
    </citation>
    <scope>NUCLEOTIDE SEQUENCE [LARGE SCALE GENOMIC DNA]</scope>
    <source>
        <strain evidence="2">NLAE-zl-G277</strain>
    </source>
</reference>
<protein>
    <submittedName>
        <fullName evidence="1">CRISPR-associated protein Csd1</fullName>
    </submittedName>
</protein>
<dbReference type="STRING" id="460384.SAMN05216313_11574"/>
<organism evidence="1 2">
    <name type="scientific">Enterocloster lavalensis</name>
    <dbReference type="NCBI Taxonomy" id="460384"/>
    <lineage>
        <taxon>Bacteria</taxon>
        <taxon>Bacillati</taxon>
        <taxon>Bacillota</taxon>
        <taxon>Clostridia</taxon>
        <taxon>Lachnospirales</taxon>
        <taxon>Lachnospiraceae</taxon>
        <taxon>Enterocloster</taxon>
    </lineage>
</organism>
<dbReference type="AlphaFoldDB" id="A0A1I0HBZ8"/>